<keyword evidence="1" id="KW-1133">Transmembrane helix</keyword>
<organism evidence="2 3">
    <name type="scientific">Methylopila henanensis</name>
    <dbReference type="NCBI Taxonomy" id="873516"/>
    <lineage>
        <taxon>Bacteria</taxon>
        <taxon>Pseudomonadati</taxon>
        <taxon>Pseudomonadota</taxon>
        <taxon>Alphaproteobacteria</taxon>
        <taxon>Hyphomicrobiales</taxon>
        <taxon>Methylopilaceae</taxon>
        <taxon>Methylopila</taxon>
    </lineage>
</organism>
<dbReference type="Proteomes" id="UP001597308">
    <property type="component" value="Unassembled WGS sequence"/>
</dbReference>
<gene>
    <name evidence="2" type="ORF">ACFSCV_12260</name>
</gene>
<accession>A0ABW4K6F5</accession>
<evidence type="ECO:0000313" key="2">
    <source>
        <dbReference type="EMBL" id="MFD1703775.1"/>
    </source>
</evidence>
<keyword evidence="1" id="KW-0812">Transmembrane</keyword>
<name>A0ABW4K6F5_9HYPH</name>
<keyword evidence="1" id="KW-0472">Membrane</keyword>
<keyword evidence="3" id="KW-1185">Reference proteome</keyword>
<comment type="caution">
    <text evidence="2">The sequence shown here is derived from an EMBL/GenBank/DDBJ whole genome shotgun (WGS) entry which is preliminary data.</text>
</comment>
<feature type="transmembrane region" description="Helical" evidence="1">
    <location>
        <begin position="6"/>
        <end position="28"/>
    </location>
</feature>
<dbReference type="RefSeq" id="WP_378799865.1">
    <property type="nucleotide sequence ID" value="NZ_JBHUER010000008.1"/>
</dbReference>
<protein>
    <submittedName>
        <fullName evidence="2">Uncharacterized protein</fullName>
    </submittedName>
</protein>
<reference evidence="3" key="1">
    <citation type="journal article" date="2019" name="Int. J. Syst. Evol. Microbiol.">
        <title>The Global Catalogue of Microorganisms (GCM) 10K type strain sequencing project: providing services to taxonomists for standard genome sequencing and annotation.</title>
        <authorList>
            <consortium name="The Broad Institute Genomics Platform"/>
            <consortium name="The Broad Institute Genome Sequencing Center for Infectious Disease"/>
            <person name="Wu L."/>
            <person name="Ma J."/>
        </authorList>
    </citation>
    <scope>NUCLEOTIDE SEQUENCE [LARGE SCALE GENOMIC DNA]</scope>
    <source>
        <strain evidence="3">KCTC 23707</strain>
    </source>
</reference>
<proteinExistence type="predicted"/>
<evidence type="ECO:0000313" key="3">
    <source>
        <dbReference type="Proteomes" id="UP001597308"/>
    </source>
</evidence>
<sequence>MDLPLWFTWGVPLGALGAGLVGVAWAYYESAKFDRRYGKRG</sequence>
<evidence type="ECO:0000256" key="1">
    <source>
        <dbReference type="SAM" id="Phobius"/>
    </source>
</evidence>
<dbReference type="EMBL" id="JBHUER010000008">
    <property type="protein sequence ID" value="MFD1703775.1"/>
    <property type="molecule type" value="Genomic_DNA"/>
</dbReference>